<gene>
    <name evidence="1" type="ORF">NCI01_16115</name>
</gene>
<dbReference type="EMBL" id="JANARS010000007">
    <property type="protein sequence ID" value="MCP3423328.1"/>
    <property type="molecule type" value="Genomic_DNA"/>
</dbReference>
<accession>A0ABT1KZY1</accession>
<protein>
    <submittedName>
        <fullName evidence="1">Uncharacterized protein</fullName>
    </submittedName>
</protein>
<sequence length="141" mass="15561">MRSGLVTVGVLLLALVLLRVVCAALRGDLGAWRSARAVGRLAQRARRRRRGAEVVPLGRPVEQVGADLRRLHSAFHRGGMRFAKYEGCRLAYDRVLGEAADMAGCPHLLAVLPPGDELDRERERVEWLLVQHGLLPPPYAV</sequence>
<evidence type="ECO:0000313" key="2">
    <source>
        <dbReference type="Proteomes" id="UP001204524"/>
    </source>
</evidence>
<keyword evidence="2" id="KW-1185">Reference proteome</keyword>
<name>A0ABT1KZY1_9ACTN</name>
<dbReference type="RefSeq" id="WP_254182522.1">
    <property type="nucleotide sequence ID" value="NZ_JANARS010000007.1"/>
</dbReference>
<evidence type="ECO:0000313" key="1">
    <source>
        <dbReference type="EMBL" id="MCP3423328.1"/>
    </source>
</evidence>
<reference evidence="1 2" key="1">
    <citation type="submission" date="2022-06" db="EMBL/GenBank/DDBJ databases">
        <authorList>
            <person name="So Y."/>
        </authorList>
    </citation>
    <scope>NUCLEOTIDE SEQUENCE [LARGE SCALE GENOMIC DNA]</scope>
    <source>
        <strain evidence="1 2">STR3</strain>
    </source>
</reference>
<proteinExistence type="predicted"/>
<dbReference type="Proteomes" id="UP001204524">
    <property type="component" value="Unassembled WGS sequence"/>
</dbReference>
<comment type="caution">
    <text evidence="1">The sequence shown here is derived from an EMBL/GenBank/DDBJ whole genome shotgun (WGS) entry which is preliminary data.</text>
</comment>
<organism evidence="1 2">
    <name type="scientific">Nocardioides pinisoli</name>
    <dbReference type="NCBI Taxonomy" id="2950279"/>
    <lineage>
        <taxon>Bacteria</taxon>
        <taxon>Bacillati</taxon>
        <taxon>Actinomycetota</taxon>
        <taxon>Actinomycetes</taxon>
        <taxon>Propionibacteriales</taxon>
        <taxon>Nocardioidaceae</taxon>
        <taxon>Nocardioides</taxon>
    </lineage>
</organism>